<keyword evidence="1" id="KW-0472">Membrane</keyword>
<proteinExistence type="predicted"/>
<keyword evidence="1" id="KW-1133">Transmembrane helix</keyword>
<feature type="domain" description="Extensin-like C-terminal" evidence="2">
    <location>
        <begin position="68"/>
        <end position="244"/>
    </location>
</feature>
<evidence type="ECO:0000313" key="3">
    <source>
        <dbReference type="EMBL" id="MBW0144647.1"/>
    </source>
</evidence>
<sequence>MPERTATRSLRRLLFLALIAVLGWYGWLKYKEYEAAYPELFPWTELSLTDPVGPYTDDKLAALAPARCAALLGELGLGDATGIVRTASEAQCGYVDGVKLGAYGRPDYGDLTTSCSVAAALSLWERETVQPAAEAHFDSEVVAIETFGSYSCRRLYGRADGPWSEHATANAVDIAAFRLEDGTRIAVLDDWDGAPERSAFLRDVRDGACNLFRTTLSPDYNEAHADHLHLDMARGRPAGWSMCR</sequence>
<dbReference type="Pfam" id="PF06904">
    <property type="entry name" value="Extensin-like_C"/>
    <property type="match status" value="1"/>
</dbReference>
<accession>A0ABS6V510</accession>
<dbReference type="InterPro" id="IPR009683">
    <property type="entry name" value="Extensin-like_C"/>
</dbReference>
<dbReference type="RefSeq" id="WP_218632617.1">
    <property type="nucleotide sequence ID" value="NZ_JAHVAH010000001.1"/>
</dbReference>
<evidence type="ECO:0000256" key="1">
    <source>
        <dbReference type="SAM" id="Phobius"/>
    </source>
</evidence>
<dbReference type="Proteomes" id="UP000698028">
    <property type="component" value="Unassembled WGS sequence"/>
</dbReference>
<keyword evidence="1" id="KW-0812">Transmembrane</keyword>
<feature type="transmembrane region" description="Helical" evidence="1">
    <location>
        <begin position="12"/>
        <end position="28"/>
    </location>
</feature>
<evidence type="ECO:0000313" key="4">
    <source>
        <dbReference type="Proteomes" id="UP000698028"/>
    </source>
</evidence>
<keyword evidence="4" id="KW-1185">Reference proteome</keyword>
<evidence type="ECO:0000259" key="2">
    <source>
        <dbReference type="Pfam" id="PF06904"/>
    </source>
</evidence>
<reference evidence="3 4" key="1">
    <citation type="submission" date="2021-07" db="EMBL/GenBank/DDBJ databases">
        <title>The draft genome sequence of Sphingomicrobium sp. B8.</title>
        <authorList>
            <person name="Mu L."/>
        </authorList>
    </citation>
    <scope>NUCLEOTIDE SEQUENCE [LARGE SCALE GENOMIC DNA]</scope>
    <source>
        <strain evidence="3 4">B8</strain>
    </source>
</reference>
<dbReference type="EMBL" id="JAHVAH010000001">
    <property type="protein sequence ID" value="MBW0144647.1"/>
    <property type="molecule type" value="Genomic_DNA"/>
</dbReference>
<name>A0ABS6V510_9SPHN</name>
<protein>
    <submittedName>
        <fullName evidence="3">Extensin family protein</fullName>
    </submittedName>
</protein>
<gene>
    <name evidence="3" type="ORF">KTQ36_04980</name>
</gene>
<organism evidence="3 4">
    <name type="scientific">Sphingomicrobium clamense</name>
    <dbReference type="NCBI Taxonomy" id="2851013"/>
    <lineage>
        <taxon>Bacteria</taxon>
        <taxon>Pseudomonadati</taxon>
        <taxon>Pseudomonadota</taxon>
        <taxon>Alphaproteobacteria</taxon>
        <taxon>Sphingomonadales</taxon>
        <taxon>Sphingomonadaceae</taxon>
        <taxon>Sphingomicrobium</taxon>
    </lineage>
</organism>
<comment type="caution">
    <text evidence="3">The sequence shown here is derived from an EMBL/GenBank/DDBJ whole genome shotgun (WGS) entry which is preliminary data.</text>
</comment>